<organism evidence="1 2">
    <name type="scientific">Megaselia scalaris</name>
    <name type="common">Humpbacked fly</name>
    <name type="synonym">Phora scalaris</name>
    <dbReference type="NCBI Taxonomy" id="36166"/>
    <lineage>
        <taxon>Eukaryota</taxon>
        <taxon>Metazoa</taxon>
        <taxon>Ecdysozoa</taxon>
        <taxon>Arthropoda</taxon>
        <taxon>Hexapoda</taxon>
        <taxon>Insecta</taxon>
        <taxon>Pterygota</taxon>
        <taxon>Neoptera</taxon>
        <taxon>Endopterygota</taxon>
        <taxon>Diptera</taxon>
        <taxon>Brachycera</taxon>
        <taxon>Muscomorpha</taxon>
        <taxon>Platypezoidea</taxon>
        <taxon>Phoridae</taxon>
        <taxon>Megaseliini</taxon>
        <taxon>Megaselia</taxon>
    </lineage>
</organism>
<accession>T1GVW3</accession>
<reference evidence="1" key="2">
    <citation type="submission" date="2015-06" db="UniProtKB">
        <authorList>
            <consortium name="EnsemblMetazoa"/>
        </authorList>
    </citation>
    <scope>IDENTIFICATION</scope>
</reference>
<dbReference type="EMBL" id="CAQQ02081897">
    <property type="status" value="NOT_ANNOTATED_CDS"/>
    <property type="molecule type" value="Genomic_DNA"/>
</dbReference>
<dbReference type="AlphaFoldDB" id="T1GVW3"/>
<dbReference type="Proteomes" id="UP000015102">
    <property type="component" value="Unassembled WGS sequence"/>
</dbReference>
<proteinExistence type="predicted"/>
<reference evidence="2" key="1">
    <citation type="submission" date="2013-02" db="EMBL/GenBank/DDBJ databases">
        <authorList>
            <person name="Hughes D."/>
        </authorList>
    </citation>
    <scope>NUCLEOTIDE SEQUENCE</scope>
    <source>
        <strain>Durham</strain>
        <strain evidence="2">NC isolate 2 -- Noor lab</strain>
    </source>
</reference>
<dbReference type="EnsemblMetazoa" id="MESCA007931-RA">
    <property type="protein sequence ID" value="MESCA007931-PA"/>
    <property type="gene ID" value="MESCA007931"/>
</dbReference>
<evidence type="ECO:0000313" key="2">
    <source>
        <dbReference type="Proteomes" id="UP000015102"/>
    </source>
</evidence>
<keyword evidence="2" id="KW-1185">Reference proteome</keyword>
<sequence>MKPNLEDCMLCRWGINSKSKFPDTLSELLQSLLRVAKDIVFLSWFVCKCGSLQAKKQIIEDIDIILCECQALLGSRLDELGAYFLLPEELRDIRTTNIIRLVRKFRCVRNDNEGSLWTILMCLRMCF</sequence>
<dbReference type="HOGENOM" id="CLU_1973013_0_0_1"/>
<name>T1GVW3_MEGSC</name>
<protein>
    <submittedName>
        <fullName evidence="1">Uncharacterized protein</fullName>
    </submittedName>
</protein>
<evidence type="ECO:0000313" key="1">
    <source>
        <dbReference type="EnsemblMetazoa" id="MESCA007931-PA"/>
    </source>
</evidence>
<dbReference type="EMBL" id="CAQQ02081898">
    <property type="status" value="NOT_ANNOTATED_CDS"/>
    <property type="molecule type" value="Genomic_DNA"/>
</dbReference>